<keyword evidence="3" id="KW-0472">Membrane</keyword>
<proteinExistence type="inferred from homology"/>
<dbReference type="AlphaFoldDB" id="A0A7I7Y0J6"/>
<evidence type="ECO:0000256" key="2">
    <source>
        <dbReference type="SAM" id="MobiDB-lite"/>
    </source>
</evidence>
<evidence type="ECO:0000256" key="3">
    <source>
        <dbReference type="SAM" id="Phobius"/>
    </source>
</evidence>
<dbReference type="GO" id="GO:0016020">
    <property type="term" value="C:membrane"/>
    <property type="evidence" value="ECO:0007669"/>
    <property type="project" value="InterPro"/>
</dbReference>
<feature type="transmembrane region" description="Helical" evidence="3">
    <location>
        <begin position="76"/>
        <end position="97"/>
    </location>
</feature>
<dbReference type="EMBL" id="AP022612">
    <property type="protein sequence ID" value="BBZ35136.1"/>
    <property type="molecule type" value="Genomic_DNA"/>
</dbReference>
<dbReference type="Proteomes" id="UP000466931">
    <property type="component" value="Chromosome"/>
</dbReference>
<dbReference type="InterPro" id="IPR000620">
    <property type="entry name" value="EamA_dom"/>
</dbReference>
<protein>
    <submittedName>
        <fullName evidence="5">Membrane protein</fullName>
    </submittedName>
</protein>
<dbReference type="PANTHER" id="PTHR22911">
    <property type="entry name" value="ACYL-MALONYL CONDENSING ENZYME-RELATED"/>
    <property type="match status" value="1"/>
</dbReference>
<feature type="transmembrane region" description="Helical" evidence="3">
    <location>
        <begin position="158"/>
        <end position="177"/>
    </location>
</feature>
<dbReference type="Pfam" id="PF00892">
    <property type="entry name" value="EamA"/>
    <property type="match status" value="2"/>
</dbReference>
<sequence length="332" mass="34037">MLTTKSSVNHFRVGLMFAVASALSFGMSGPFAKALMTAGWSPTAAVTARLVGGAVMMAIFASFVRPRWWAEARRHLKTIVIYGAVPIAGAQLCYYNAVDHLSVGVALLLEYTAPILVVGWLWATTGRRPTGRTLAGVALATAGIMLVLDVFSGAHINAVGVIWAAGSAVCAACYFMMSDTTAATPDTEPLHPITLAAGGLIVGAVTVTLLGATGIMPFTVTSAPVTVAGFTTSWVFPALMLALVSTAVAYTLGIVGIAMLRPGFASLVGLAEVLFAVLWAWLLVGEAMTPIQAIGGAVVLAGLALARTGDRTAASVGSPTDDIQPTAAASTR</sequence>
<keyword evidence="3" id="KW-0812">Transmembrane</keyword>
<name>A0A7I7Y0J6_9MYCO</name>
<keyword evidence="6" id="KW-1185">Reference proteome</keyword>
<evidence type="ECO:0000259" key="4">
    <source>
        <dbReference type="Pfam" id="PF00892"/>
    </source>
</evidence>
<feature type="transmembrane region" description="Helical" evidence="3">
    <location>
        <begin position="234"/>
        <end position="257"/>
    </location>
</feature>
<feature type="domain" description="EamA" evidence="4">
    <location>
        <begin position="160"/>
        <end position="306"/>
    </location>
</feature>
<feature type="transmembrane region" description="Helical" evidence="3">
    <location>
        <begin position="134"/>
        <end position="152"/>
    </location>
</feature>
<dbReference type="InterPro" id="IPR037185">
    <property type="entry name" value="EmrE-like"/>
</dbReference>
<organism evidence="5 6">
    <name type="scientific">Mycolicibacterium confluentis</name>
    <dbReference type="NCBI Taxonomy" id="28047"/>
    <lineage>
        <taxon>Bacteria</taxon>
        <taxon>Bacillati</taxon>
        <taxon>Actinomycetota</taxon>
        <taxon>Actinomycetes</taxon>
        <taxon>Mycobacteriales</taxon>
        <taxon>Mycobacteriaceae</taxon>
        <taxon>Mycolicibacterium</taxon>
    </lineage>
</organism>
<dbReference type="RefSeq" id="WP_085149492.1">
    <property type="nucleotide sequence ID" value="NZ_AP022612.1"/>
</dbReference>
<evidence type="ECO:0000256" key="1">
    <source>
        <dbReference type="ARBA" id="ARBA00007362"/>
    </source>
</evidence>
<feature type="domain" description="EamA" evidence="4">
    <location>
        <begin position="13"/>
        <end position="148"/>
    </location>
</feature>
<evidence type="ECO:0000313" key="5">
    <source>
        <dbReference type="EMBL" id="BBZ35136.1"/>
    </source>
</evidence>
<accession>A0A7I7Y0J6</accession>
<feature type="compositionally biased region" description="Polar residues" evidence="2">
    <location>
        <begin position="315"/>
        <end position="332"/>
    </location>
</feature>
<feature type="transmembrane region" description="Helical" evidence="3">
    <location>
        <begin position="264"/>
        <end position="282"/>
    </location>
</feature>
<reference evidence="5" key="2">
    <citation type="submission" date="2020-02" db="EMBL/GenBank/DDBJ databases">
        <authorList>
            <person name="Matsumoto Y."/>
            <person name="Motooka D."/>
            <person name="Nakamura S."/>
        </authorList>
    </citation>
    <scope>NUCLEOTIDE SEQUENCE</scope>
    <source>
        <strain evidence="5">JCM 13671</strain>
    </source>
</reference>
<feature type="transmembrane region" description="Helical" evidence="3">
    <location>
        <begin position="103"/>
        <end position="122"/>
    </location>
</feature>
<dbReference type="OrthoDB" id="154915at2"/>
<keyword evidence="3" id="KW-1133">Transmembrane helix</keyword>
<reference evidence="5" key="1">
    <citation type="journal article" date="2019" name="Emerg. Microbes Infect.">
        <title>Comprehensive subspecies identification of 175 nontuberculous mycobacteria species based on 7547 genomic profiles.</title>
        <authorList>
            <person name="Matsumoto Y."/>
            <person name="Kinjo T."/>
            <person name="Motooka D."/>
            <person name="Nabeya D."/>
            <person name="Jung N."/>
            <person name="Uechi K."/>
            <person name="Horii T."/>
            <person name="Iida T."/>
            <person name="Fujita J."/>
            <person name="Nakamura S."/>
        </authorList>
    </citation>
    <scope>NUCLEOTIDE SEQUENCE [LARGE SCALE GENOMIC DNA]</scope>
    <source>
        <strain evidence="5">JCM 13671</strain>
    </source>
</reference>
<dbReference type="PANTHER" id="PTHR22911:SF79">
    <property type="entry name" value="MOBA-LIKE NTP TRANSFERASE DOMAIN-CONTAINING PROTEIN"/>
    <property type="match status" value="1"/>
</dbReference>
<comment type="similarity">
    <text evidence="1">Belongs to the EamA transporter family.</text>
</comment>
<gene>
    <name evidence="5" type="ORF">MCNF_37410</name>
</gene>
<evidence type="ECO:0000313" key="6">
    <source>
        <dbReference type="Proteomes" id="UP000466931"/>
    </source>
</evidence>
<feature type="transmembrane region" description="Helical" evidence="3">
    <location>
        <begin position="44"/>
        <end position="64"/>
    </location>
</feature>
<feature type="region of interest" description="Disordered" evidence="2">
    <location>
        <begin position="312"/>
        <end position="332"/>
    </location>
</feature>
<feature type="transmembrane region" description="Helical" evidence="3">
    <location>
        <begin position="189"/>
        <end position="214"/>
    </location>
</feature>
<feature type="transmembrane region" description="Helical" evidence="3">
    <location>
        <begin position="288"/>
        <end position="306"/>
    </location>
</feature>
<dbReference type="SUPFAM" id="SSF103481">
    <property type="entry name" value="Multidrug resistance efflux transporter EmrE"/>
    <property type="match status" value="2"/>
</dbReference>